<organism evidence="6 7">
    <name type="scientific">Parageobacillus caldoxylosilyticus NBRC 107762</name>
    <dbReference type="NCBI Taxonomy" id="1220594"/>
    <lineage>
        <taxon>Bacteria</taxon>
        <taxon>Bacillati</taxon>
        <taxon>Bacillota</taxon>
        <taxon>Bacilli</taxon>
        <taxon>Bacillales</taxon>
        <taxon>Anoxybacillaceae</taxon>
        <taxon>Saccharococcus</taxon>
    </lineage>
</organism>
<accession>A0A023DIP0</accession>
<name>A0A023DIP0_9BACL</name>
<comment type="caution">
    <text evidence="6">The sequence shown here is derived from an EMBL/GenBank/DDBJ whole genome shotgun (WGS) entry which is preliminary data.</text>
</comment>
<evidence type="ECO:0000256" key="1">
    <source>
        <dbReference type="ARBA" id="ARBA00022723"/>
    </source>
</evidence>
<dbReference type="Proteomes" id="UP000023561">
    <property type="component" value="Unassembled WGS sequence"/>
</dbReference>
<comment type="cofactor">
    <cofactor evidence="4">
        <name>Zn(2+)</name>
        <dbReference type="ChEBI" id="CHEBI:29105"/>
    </cofactor>
</comment>
<evidence type="ECO:0000313" key="6">
    <source>
        <dbReference type="EMBL" id="GAJ41150.1"/>
    </source>
</evidence>
<keyword evidence="2 4" id="KW-0862">Zinc</keyword>
<gene>
    <name evidence="6" type="primary">adh</name>
    <name evidence="6" type="ORF">GCA01S_059_00060</name>
</gene>
<feature type="domain" description="Enoyl reductase (ER)" evidence="5">
    <location>
        <begin position="7"/>
        <end position="348"/>
    </location>
</feature>
<proteinExistence type="inferred from homology"/>
<dbReference type="PANTHER" id="PTHR43401">
    <property type="entry name" value="L-THREONINE 3-DEHYDROGENASE"/>
    <property type="match status" value="1"/>
</dbReference>
<evidence type="ECO:0000256" key="2">
    <source>
        <dbReference type="ARBA" id="ARBA00022833"/>
    </source>
</evidence>
<dbReference type="OrthoDB" id="9806940at2"/>
<keyword evidence="3" id="KW-0560">Oxidoreductase</keyword>
<reference evidence="6 7" key="1">
    <citation type="submission" date="2014-04" db="EMBL/GenBank/DDBJ databases">
        <title>Whole genome shotgun sequence of Geobacillus caldoxylosilyticus NBRC 107762.</title>
        <authorList>
            <person name="Hosoyama A."/>
            <person name="Hosoyama Y."/>
            <person name="Katano-Makiyama Y."/>
            <person name="Tsuchikane K."/>
            <person name="Ohji S."/>
            <person name="Ichikawa N."/>
            <person name="Yamazoe A."/>
            <person name="Fujita N."/>
        </authorList>
    </citation>
    <scope>NUCLEOTIDE SEQUENCE [LARGE SCALE GENOMIC DNA]</scope>
    <source>
        <strain evidence="6 7">NBRC 107762</strain>
    </source>
</reference>
<dbReference type="Pfam" id="PF00107">
    <property type="entry name" value="ADH_zinc_N"/>
    <property type="match status" value="1"/>
</dbReference>
<dbReference type="InterPro" id="IPR011032">
    <property type="entry name" value="GroES-like_sf"/>
</dbReference>
<dbReference type="PANTHER" id="PTHR43401:SF5">
    <property type="entry name" value="ALCOHOL DEHYDROGENASE-RELATED"/>
    <property type="match status" value="1"/>
</dbReference>
<dbReference type="GO" id="GO:0008270">
    <property type="term" value="F:zinc ion binding"/>
    <property type="evidence" value="ECO:0007669"/>
    <property type="project" value="InterPro"/>
</dbReference>
<evidence type="ECO:0000259" key="5">
    <source>
        <dbReference type="SMART" id="SM00829"/>
    </source>
</evidence>
<dbReference type="PROSITE" id="PS00059">
    <property type="entry name" value="ADH_ZINC"/>
    <property type="match status" value="1"/>
</dbReference>
<protein>
    <submittedName>
        <fullName evidence="6">Zn-dependent alcohol dehydrogenase</fullName>
    </submittedName>
</protein>
<evidence type="ECO:0000313" key="7">
    <source>
        <dbReference type="Proteomes" id="UP000023561"/>
    </source>
</evidence>
<dbReference type="SMART" id="SM00829">
    <property type="entry name" value="PKS_ER"/>
    <property type="match status" value="1"/>
</dbReference>
<sequence length="351" mass="37949">MKAAVMEDFNKPLVIHENFQDPDCGPNDVIVKVEANGVCRSDWHAWVGDWEWIGLKPELPHILGHEFAGIIEEVGKDVKRFKKGDRVVVPFSLGCGNCEHCQTGHQNVCENLIIFGFSCNGAYAQYARVPFADQNLVHLPDSIDFTTAASLGCRFMTSFHAVADQSGVQAGDFFTVYGAGGVGLAAIQIANALGARVIAVDIDDAKLEKAKELGAFATVNSRRDNPVEAVMEITKGGSDITLDALGIAETCRNAILSLRNRGVHVQVGLTTQEEGGMIALPTDLIVAKELQIRGSLGMQPHRYKDLLAMVESGKLHPEKLISKTISLEEASGVLESMSQYGTLGSVVINRF</sequence>
<dbReference type="InterPro" id="IPR013149">
    <property type="entry name" value="ADH-like_C"/>
</dbReference>
<keyword evidence="1 4" id="KW-0479">Metal-binding</keyword>
<dbReference type="CDD" id="cd08260">
    <property type="entry name" value="Zn_ADH6"/>
    <property type="match status" value="1"/>
</dbReference>
<keyword evidence="7" id="KW-1185">Reference proteome</keyword>
<dbReference type="AlphaFoldDB" id="A0A023DIP0"/>
<dbReference type="EMBL" id="BAWO01000059">
    <property type="protein sequence ID" value="GAJ41150.1"/>
    <property type="molecule type" value="Genomic_DNA"/>
</dbReference>
<dbReference type="Gene3D" id="3.90.180.10">
    <property type="entry name" value="Medium-chain alcohol dehydrogenases, catalytic domain"/>
    <property type="match status" value="1"/>
</dbReference>
<dbReference type="SUPFAM" id="SSF50129">
    <property type="entry name" value="GroES-like"/>
    <property type="match status" value="1"/>
</dbReference>
<dbReference type="RefSeq" id="WP_042411135.1">
    <property type="nucleotide sequence ID" value="NZ_BAWO01000059.1"/>
</dbReference>
<evidence type="ECO:0000256" key="3">
    <source>
        <dbReference type="ARBA" id="ARBA00023002"/>
    </source>
</evidence>
<dbReference type="SUPFAM" id="SSF51735">
    <property type="entry name" value="NAD(P)-binding Rossmann-fold domains"/>
    <property type="match status" value="1"/>
</dbReference>
<dbReference type="Pfam" id="PF08240">
    <property type="entry name" value="ADH_N"/>
    <property type="match status" value="1"/>
</dbReference>
<dbReference type="InterPro" id="IPR036291">
    <property type="entry name" value="NAD(P)-bd_dom_sf"/>
</dbReference>
<dbReference type="InterPro" id="IPR013154">
    <property type="entry name" value="ADH-like_N"/>
</dbReference>
<comment type="similarity">
    <text evidence="4">Belongs to the zinc-containing alcohol dehydrogenase family.</text>
</comment>
<evidence type="ECO:0000256" key="4">
    <source>
        <dbReference type="RuleBase" id="RU361277"/>
    </source>
</evidence>
<dbReference type="InterPro" id="IPR020843">
    <property type="entry name" value="ER"/>
</dbReference>
<dbReference type="InterPro" id="IPR002328">
    <property type="entry name" value="ADH_Zn_CS"/>
</dbReference>
<dbReference type="GO" id="GO:0016491">
    <property type="term" value="F:oxidoreductase activity"/>
    <property type="evidence" value="ECO:0007669"/>
    <property type="project" value="UniProtKB-KW"/>
</dbReference>
<dbReference type="InterPro" id="IPR050129">
    <property type="entry name" value="Zn_alcohol_dh"/>
</dbReference>